<evidence type="ECO:0000256" key="11">
    <source>
        <dbReference type="ARBA" id="ARBA00023128"/>
    </source>
</evidence>
<dbReference type="SUPFAM" id="SSF47473">
    <property type="entry name" value="EF-hand"/>
    <property type="match status" value="1"/>
</dbReference>
<evidence type="ECO:0000256" key="8">
    <source>
        <dbReference type="ARBA" id="ARBA00022801"/>
    </source>
</evidence>
<proteinExistence type="inferred from homology"/>
<dbReference type="InterPro" id="IPR001806">
    <property type="entry name" value="Small_GTPase"/>
</dbReference>
<evidence type="ECO:0000256" key="2">
    <source>
        <dbReference type="ARBA" id="ARBA00007981"/>
    </source>
</evidence>
<keyword evidence="8 14" id="KW-0378">Hydrolase</keyword>
<dbReference type="PRINTS" id="PR00449">
    <property type="entry name" value="RASTRNSFRMNG"/>
</dbReference>
<reference evidence="18 19" key="2">
    <citation type="journal article" date="2022" name="Mol. Biol. Evol.">
        <title>Comparative Genomics Reveals Insights into the Divergent Evolution of Astigmatic Mites and Household Pest Adaptations.</title>
        <authorList>
            <person name="Xiong Q."/>
            <person name="Wan A.T."/>
            <person name="Liu X."/>
            <person name="Fung C.S."/>
            <person name="Xiao X."/>
            <person name="Malainual N."/>
            <person name="Hou J."/>
            <person name="Wang L."/>
            <person name="Wang M."/>
            <person name="Yang K.Y."/>
            <person name="Cui Y."/>
            <person name="Leung E.L."/>
            <person name="Nong W."/>
            <person name="Shin S.K."/>
            <person name="Au S.W."/>
            <person name="Jeong K.Y."/>
            <person name="Chew F.T."/>
            <person name="Hui J.H."/>
            <person name="Leung T.F."/>
            <person name="Tungtrongchitr A."/>
            <person name="Zhong N."/>
            <person name="Liu Z."/>
            <person name="Tsui S.K."/>
        </authorList>
    </citation>
    <scope>NUCLEOTIDE SEQUENCE [LARGE SCALE GENOMIC DNA]</scope>
    <source>
        <strain evidence="18">Derp</strain>
    </source>
</reference>
<dbReference type="InterPro" id="IPR002048">
    <property type="entry name" value="EF_hand_dom"/>
</dbReference>
<keyword evidence="11 14" id="KW-0496">Mitochondrion</keyword>
<comment type="similarity">
    <text evidence="2 14">Belongs to the mitochondrial Rho GTPase family.</text>
</comment>
<dbReference type="Pfam" id="PF08355">
    <property type="entry name" value="EF_assoc_1"/>
    <property type="match status" value="1"/>
</dbReference>
<dbReference type="InterPro" id="IPR013566">
    <property type="entry name" value="EF_hand_assoc_1"/>
</dbReference>
<dbReference type="Gene3D" id="3.40.50.300">
    <property type="entry name" value="P-loop containing nucleotide triphosphate hydrolases"/>
    <property type="match status" value="2"/>
</dbReference>
<dbReference type="Pfam" id="PF00071">
    <property type="entry name" value="Ras"/>
    <property type="match status" value="2"/>
</dbReference>
<evidence type="ECO:0000256" key="14">
    <source>
        <dbReference type="PIRNR" id="PIRNR037488"/>
    </source>
</evidence>
<dbReference type="PROSITE" id="PS51419">
    <property type="entry name" value="RAB"/>
    <property type="match status" value="1"/>
</dbReference>
<keyword evidence="6 14" id="KW-0547">Nucleotide-binding</keyword>
<feature type="domain" description="Miro" evidence="17">
    <location>
        <begin position="9"/>
        <end position="175"/>
    </location>
</feature>
<evidence type="ECO:0000256" key="6">
    <source>
        <dbReference type="ARBA" id="ARBA00022741"/>
    </source>
</evidence>
<dbReference type="PROSITE" id="PS50222">
    <property type="entry name" value="EF_HAND_2"/>
    <property type="match status" value="1"/>
</dbReference>
<dbReference type="InterPro" id="IPR027417">
    <property type="entry name" value="P-loop_NTPase"/>
</dbReference>
<keyword evidence="13 14" id="KW-0472">Membrane</keyword>
<comment type="function">
    <text evidence="14">Mitochondrial GTPase involved in mitochondrial trafficking. Probably involved in control of anterograde transport of mitochondria and their subcellular distribution.</text>
</comment>
<dbReference type="InterPro" id="IPR018247">
    <property type="entry name" value="EF_Hand_1_Ca_BS"/>
</dbReference>
<dbReference type="PANTHER" id="PTHR24072">
    <property type="entry name" value="RHO FAMILY GTPASE"/>
    <property type="match status" value="1"/>
</dbReference>
<dbReference type="Proteomes" id="UP000887458">
    <property type="component" value="Unassembled WGS sequence"/>
</dbReference>
<dbReference type="InterPro" id="IPR003578">
    <property type="entry name" value="Small_GTPase_Rho"/>
</dbReference>
<dbReference type="InterPro" id="IPR013567">
    <property type="entry name" value="EF_hand_assoc_2"/>
</dbReference>
<dbReference type="SUPFAM" id="SSF52540">
    <property type="entry name" value="P-loop containing nucleoside triphosphate hydrolases"/>
    <property type="match status" value="2"/>
</dbReference>
<dbReference type="EMBL" id="NJHN03000107">
    <property type="protein sequence ID" value="KAH9414506.1"/>
    <property type="molecule type" value="Genomic_DNA"/>
</dbReference>
<evidence type="ECO:0000256" key="5">
    <source>
        <dbReference type="ARBA" id="ARBA00022737"/>
    </source>
</evidence>
<keyword evidence="4" id="KW-0479">Metal-binding</keyword>
<sequence length="685" mass="78923">MNDQSHANDSTVRILLVGEREVGKTSMIYSLVFEEFDEEVPAKFEEITIPAEVTPVNIPTVIVDYSAQEQSEKDLYEELQRASVICIVYAIDNEVTIDKISTYWLPLIHQRLGENHSIPIILVGNKSDLVEYSSIDTVLPLMNQYKEIEICVECSAKNLDNLSEIFYYAQKTVLYPVTPIYYPEERELSDNCKIALKRIFTICDLDNDGILNDLELNNFQTYCFDSYLLSQTLDDVKYILKSIIPDGVSENGITLQGFMFLLTFFIQRGRHELIWIVLRKFGYNNSVALDDQYLYPNSALPTDSFFELSPKGYQFFTNLFHKYDKDQDGALSPNELTSMFQIFDLEQYPKWFTNESYQRIVHTNERGWITLQGFLSIWTLTTFIDIRQTLKYLSLFGYMFVSGEKSQISALHIIKDRRMDQYEKQTARNVFLCNLVGPKGAGKSCFMRRFINKQQKFTNLNQQRSSSSSLLDNNYNDYVINTITVYGQKKYLIIREIDVINVNTLLKTPELFCDVCCMMFDQSDSSSFQVIAKTYMKNFHNTKLPILLVASKKDLTQVKQNYPLQPDEFCLTNKLTPLHKFSAINEINDSSGTGSSMIAANGALEVYEKLVTMAAYPNLNKLVHLLLVKPTNSWLARNMNIIHRCLPQDRTTLQVAGIGLATIAIFGVLLLRYLRFSTHHHHHPH</sequence>
<dbReference type="PIRSF" id="PIRSF037488">
    <property type="entry name" value="Mt_Rho_GTPase"/>
    <property type="match status" value="1"/>
</dbReference>
<keyword evidence="5" id="KW-0677">Repeat</keyword>
<dbReference type="Pfam" id="PF08356">
    <property type="entry name" value="EF_assoc_2"/>
    <property type="match status" value="1"/>
</dbReference>
<keyword evidence="3 15" id="KW-0812">Transmembrane</keyword>
<feature type="domain" description="EF-hand" evidence="16">
    <location>
        <begin position="311"/>
        <end position="346"/>
    </location>
</feature>
<dbReference type="Gene3D" id="1.10.238.10">
    <property type="entry name" value="EF-hand"/>
    <property type="match status" value="2"/>
</dbReference>
<keyword evidence="10 15" id="KW-1133">Transmembrane helix</keyword>
<evidence type="ECO:0000256" key="13">
    <source>
        <dbReference type="ARBA" id="ARBA00023136"/>
    </source>
</evidence>
<comment type="caution">
    <text evidence="18">The sequence shown here is derived from an EMBL/GenBank/DDBJ whole genome shotgun (WGS) entry which is preliminary data.</text>
</comment>
<evidence type="ECO:0000256" key="10">
    <source>
        <dbReference type="ARBA" id="ARBA00022989"/>
    </source>
</evidence>
<dbReference type="PROSITE" id="PS51423">
    <property type="entry name" value="MIRO"/>
    <property type="match status" value="1"/>
</dbReference>
<accession>A0ABQ8IWC9</accession>
<dbReference type="SMART" id="SM00174">
    <property type="entry name" value="RHO"/>
    <property type="match status" value="1"/>
</dbReference>
<evidence type="ECO:0000259" key="16">
    <source>
        <dbReference type="PROSITE" id="PS50222"/>
    </source>
</evidence>
<dbReference type="InterPro" id="IPR020860">
    <property type="entry name" value="MIRO_dom"/>
</dbReference>
<evidence type="ECO:0000256" key="3">
    <source>
        <dbReference type="ARBA" id="ARBA00022692"/>
    </source>
</evidence>
<name>A0ABQ8IWC9_DERPT</name>
<evidence type="ECO:0000256" key="4">
    <source>
        <dbReference type="ARBA" id="ARBA00022723"/>
    </source>
</evidence>
<organism evidence="18 19">
    <name type="scientific">Dermatophagoides pteronyssinus</name>
    <name type="common">European house dust mite</name>
    <dbReference type="NCBI Taxonomy" id="6956"/>
    <lineage>
        <taxon>Eukaryota</taxon>
        <taxon>Metazoa</taxon>
        <taxon>Ecdysozoa</taxon>
        <taxon>Arthropoda</taxon>
        <taxon>Chelicerata</taxon>
        <taxon>Arachnida</taxon>
        <taxon>Acari</taxon>
        <taxon>Acariformes</taxon>
        <taxon>Sarcoptiformes</taxon>
        <taxon>Astigmata</taxon>
        <taxon>Psoroptidia</taxon>
        <taxon>Analgoidea</taxon>
        <taxon>Pyroglyphidae</taxon>
        <taxon>Dermatophagoidinae</taxon>
        <taxon>Dermatophagoides</taxon>
    </lineage>
</organism>
<dbReference type="PROSITE" id="PS00018">
    <property type="entry name" value="EF_HAND_1"/>
    <property type="match status" value="2"/>
</dbReference>
<evidence type="ECO:0000256" key="12">
    <source>
        <dbReference type="ARBA" id="ARBA00023134"/>
    </source>
</evidence>
<evidence type="ECO:0000313" key="19">
    <source>
        <dbReference type="Proteomes" id="UP000887458"/>
    </source>
</evidence>
<feature type="transmembrane region" description="Helical" evidence="15">
    <location>
        <begin position="653"/>
        <end position="674"/>
    </location>
</feature>
<keyword evidence="7 14" id="KW-1000">Mitochondrion outer membrane</keyword>
<keyword evidence="19" id="KW-1185">Reference proteome</keyword>
<dbReference type="SMART" id="SM00173">
    <property type="entry name" value="RAS"/>
    <property type="match status" value="1"/>
</dbReference>
<evidence type="ECO:0000313" key="18">
    <source>
        <dbReference type="EMBL" id="KAH9414506.1"/>
    </source>
</evidence>
<reference evidence="18 19" key="1">
    <citation type="journal article" date="2018" name="J. Allergy Clin. Immunol.">
        <title>High-quality assembly of Dermatophagoides pteronyssinus genome and transcriptome reveals a wide range of novel allergens.</title>
        <authorList>
            <person name="Liu X.Y."/>
            <person name="Yang K.Y."/>
            <person name="Wang M.Q."/>
            <person name="Kwok J.S."/>
            <person name="Zeng X."/>
            <person name="Yang Z."/>
            <person name="Xiao X.J."/>
            <person name="Lau C.P."/>
            <person name="Li Y."/>
            <person name="Huang Z.M."/>
            <person name="Ba J.G."/>
            <person name="Yim A.K."/>
            <person name="Ouyang C.Y."/>
            <person name="Ngai S.M."/>
            <person name="Chan T.F."/>
            <person name="Leung E.L."/>
            <person name="Liu L."/>
            <person name="Liu Z.G."/>
            <person name="Tsui S.K."/>
        </authorList>
    </citation>
    <scope>NUCLEOTIDE SEQUENCE [LARGE SCALE GENOMIC DNA]</scope>
    <source>
        <strain evidence="18">Derp</strain>
    </source>
</reference>
<dbReference type="EC" id="3.6.5.-" evidence="14"/>
<gene>
    <name evidence="18" type="primary">RHOT2</name>
    <name evidence="18" type="ORF">DERP_008701</name>
</gene>
<evidence type="ECO:0000256" key="9">
    <source>
        <dbReference type="ARBA" id="ARBA00022837"/>
    </source>
</evidence>
<keyword evidence="12 14" id="KW-0342">GTP-binding</keyword>
<dbReference type="SMART" id="SM00175">
    <property type="entry name" value="RAB"/>
    <property type="match status" value="1"/>
</dbReference>
<evidence type="ECO:0000256" key="1">
    <source>
        <dbReference type="ARBA" id="ARBA00004200"/>
    </source>
</evidence>
<keyword evidence="9 14" id="KW-0106">Calcium</keyword>
<evidence type="ECO:0000256" key="7">
    <source>
        <dbReference type="ARBA" id="ARBA00022787"/>
    </source>
</evidence>
<protein>
    <recommendedName>
        <fullName evidence="14">Mitochondrial Rho GTPase</fullName>
        <ecNumber evidence="14">3.6.5.-</ecNumber>
    </recommendedName>
</protein>
<comment type="subcellular location">
    <subcellularLocation>
        <location evidence="1 14">Mitochondrion outer membrane</location>
        <topology evidence="1 14">Single-pass type IV membrane protein</topology>
    </subcellularLocation>
</comment>
<dbReference type="InterPro" id="IPR021181">
    <property type="entry name" value="Miro"/>
</dbReference>
<evidence type="ECO:0000256" key="15">
    <source>
        <dbReference type="SAM" id="Phobius"/>
    </source>
</evidence>
<evidence type="ECO:0000259" key="17">
    <source>
        <dbReference type="PROSITE" id="PS51423"/>
    </source>
</evidence>
<dbReference type="InterPro" id="IPR011992">
    <property type="entry name" value="EF-hand-dom_pair"/>
</dbReference>